<evidence type="ECO:0000313" key="2">
    <source>
        <dbReference type="EMBL" id="KAJ3509626.1"/>
    </source>
</evidence>
<organism evidence="2 3">
    <name type="scientific">Agrocybe chaxingu</name>
    <dbReference type="NCBI Taxonomy" id="84603"/>
    <lineage>
        <taxon>Eukaryota</taxon>
        <taxon>Fungi</taxon>
        <taxon>Dikarya</taxon>
        <taxon>Basidiomycota</taxon>
        <taxon>Agaricomycotina</taxon>
        <taxon>Agaricomycetes</taxon>
        <taxon>Agaricomycetidae</taxon>
        <taxon>Agaricales</taxon>
        <taxon>Agaricineae</taxon>
        <taxon>Strophariaceae</taxon>
        <taxon>Agrocybe</taxon>
    </lineage>
</organism>
<evidence type="ECO:0000256" key="1">
    <source>
        <dbReference type="SAM" id="MobiDB-lite"/>
    </source>
</evidence>
<sequence length="123" mass="13598">MSKKKTLAGAAGKPPKRRGAQPTRFPLEQHHINLIDSYMPQFRQKVYALDPQLNGNCAELTKWKKATAEEILDDPTFADIRAQIPSAMGSSRTTSEALDDIDTDGEKPKIETYTAWVAVCAGH</sequence>
<dbReference type="AlphaFoldDB" id="A0A9W8K2V9"/>
<protein>
    <submittedName>
        <fullName evidence="2">Uncharacterized protein</fullName>
    </submittedName>
</protein>
<accession>A0A9W8K2V9</accession>
<proteinExistence type="predicted"/>
<keyword evidence="3" id="KW-1185">Reference proteome</keyword>
<name>A0A9W8K2V9_9AGAR</name>
<dbReference type="EMBL" id="JANKHO010000462">
    <property type="protein sequence ID" value="KAJ3509626.1"/>
    <property type="molecule type" value="Genomic_DNA"/>
</dbReference>
<dbReference type="OrthoDB" id="3063186at2759"/>
<gene>
    <name evidence="2" type="ORF">NLJ89_g5115</name>
</gene>
<comment type="caution">
    <text evidence="2">The sequence shown here is derived from an EMBL/GenBank/DDBJ whole genome shotgun (WGS) entry which is preliminary data.</text>
</comment>
<reference evidence="2" key="1">
    <citation type="submission" date="2022-07" db="EMBL/GenBank/DDBJ databases">
        <title>Genome Sequence of Agrocybe chaxingu.</title>
        <authorList>
            <person name="Buettner E."/>
        </authorList>
    </citation>
    <scope>NUCLEOTIDE SEQUENCE</scope>
    <source>
        <strain evidence="2">MP-N11</strain>
    </source>
</reference>
<evidence type="ECO:0000313" key="3">
    <source>
        <dbReference type="Proteomes" id="UP001148786"/>
    </source>
</evidence>
<feature type="region of interest" description="Disordered" evidence="1">
    <location>
        <begin position="1"/>
        <end position="25"/>
    </location>
</feature>
<dbReference type="Proteomes" id="UP001148786">
    <property type="component" value="Unassembled WGS sequence"/>
</dbReference>